<keyword evidence="6 9" id="KW-1133">Transmembrane helix</keyword>
<feature type="transmembrane region" description="Helical" evidence="9">
    <location>
        <begin position="114"/>
        <end position="136"/>
    </location>
</feature>
<feature type="domain" description="Na+/H+ antiporter NhaC-like C-terminal" evidence="10">
    <location>
        <begin position="68"/>
        <end position="225"/>
    </location>
</feature>
<keyword evidence="7 9" id="KW-0472">Membrane</keyword>
<sequence length="453" mass="46985">MQTPISLSHSSSTSAKLALLPLLTFLVLFLGVGFYYQTQGVEYAFYQLPSPSALLPAVILAVLLSRESLTETIARYIEGAGHSNIITMCFIYLLAGAFSAVAKATGGVDATVSLGLSVIPAQFILPGLFLIAGFIATAMGTSMGTLAALGPVGLGVAQATGIEPALVAGVLVSGAIFGDNLSIISDTTIAATRTQGCEMRDKFKANLHLALPAALIVIVLLVIMGESGEATVPQGANWLLALPYLLILVLAVAGLNVFAVLIIGILSSAIIGVSVSDYQVITVGQDIYTGFGQMQEIMILSLMLGGLSELMRQQGGIDFLLATISKVIRALALPLKIGNSLGIAVLISALNICIANNTVSIIVAGSTAKALAEQGGIEPKRSASLLDIFACVVQGLIPYGGQLLIIGATFSLSPVEIIPYSFYCFILAAVTVLSLIWGAKQAGVQNQQSQRNV</sequence>
<evidence type="ECO:0000256" key="5">
    <source>
        <dbReference type="ARBA" id="ARBA00022692"/>
    </source>
</evidence>
<evidence type="ECO:0000256" key="4">
    <source>
        <dbReference type="ARBA" id="ARBA00022475"/>
    </source>
</evidence>
<name>K7AJG4_9ALTE</name>
<dbReference type="GO" id="GO:0015297">
    <property type="term" value="F:antiporter activity"/>
    <property type="evidence" value="ECO:0007669"/>
    <property type="project" value="UniProtKB-KW"/>
</dbReference>
<feature type="transmembrane region" description="Helical" evidence="9">
    <location>
        <begin position="17"/>
        <end position="37"/>
    </location>
</feature>
<feature type="transmembrane region" description="Helical" evidence="9">
    <location>
        <begin position="205"/>
        <end position="224"/>
    </location>
</feature>
<feature type="transmembrane region" description="Helical" evidence="9">
    <location>
        <begin position="85"/>
        <end position="102"/>
    </location>
</feature>
<feature type="transmembrane region" description="Helical" evidence="9">
    <location>
        <begin position="244"/>
        <end position="266"/>
    </location>
</feature>
<evidence type="ECO:0000313" key="12">
    <source>
        <dbReference type="Proteomes" id="UP000006322"/>
    </source>
</evidence>
<comment type="similarity">
    <text evidence="8">Belongs to the NhaC Na(+)/H(+) (TC 2.A.35) antiporter family.</text>
</comment>
<evidence type="ECO:0000256" key="6">
    <source>
        <dbReference type="ARBA" id="ARBA00022989"/>
    </source>
</evidence>
<evidence type="ECO:0000256" key="8">
    <source>
        <dbReference type="ARBA" id="ARBA00038435"/>
    </source>
</evidence>
<feature type="transmembrane region" description="Helical" evidence="9">
    <location>
        <begin position="385"/>
        <end position="408"/>
    </location>
</feature>
<evidence type="ECO:0000313" key="11">
    <source>
        <dbReference type="EMBL" id="GAC35360.1"/>
    </source>
</evidence>
<evidence type="ECO:0000256" key="9">
    <source>
        <dbReference type="SAM" id="Phobius"/>
    </source>
</evidence>
<dbReference type="PANTHER" id="PTHR33451">
    <property type="entry name" value="MALATE-2H(+)/NA(+)-LACTATE ANTIPORTER"/>
    <property type="match status" value="1"/>
</dbReference>
<feature type="transmembrane region" description="Helical" evidence="9">
    <location>
        <begin position="43"/>
        <end position="64"/>
    </location>
</feature>
<feature type="transmembrane region" description="Helical" evidence="9">
    <location>
        <begin position="420"/>
        <end position="439"/>
    </location>
</feature>
<comment type="caution">
    <text evidence="11">The sequence shown here is derived from an EMBL/GenBank/DDBJ whole genome shotgun (WGS) entry which is preliminary data.</text>
</comment>
<reference evidence="12" key="1">
    <citation type="journal article" date="2014" name="Environ. Microbiol.">
        <title>Comparative genomics of the marine bacterial genus Glaciecola reveals the high degree of genomic diversity and genomic characteristic for cold adaptation.</title>
        <authorList>
            <person name="Qin Q.L."/>
            <person name="Xie B.B."/>
            <person name="Yu Y."/>
            <person name="Shu Y.L."/>
            <person name="Rong J.C."/>
            <person name="Zhang Y.J."/>
            <person name="Zhao D.L."/>
            <person name="Chen X.L."/>
            <person name="Zhang X.Y."/>
            <person name="Chen B."/>
            <person name="Zhou B.C."/>
            <person name="Zhang Y.Z."/>
        </authorList>
    </citation>
    <scope>NUCLEOTIDE SEQUENCE [LARGE SCALE GENOMIC DNA]</scope>
    <source>
        <strain evidence="12">LMG 21857</strain>
    </source>
</reference>
<keyword evidence="5 9" id="KW-0812">Transmembrane</keyword>
<protein>
    <recommendedName>
        <fullName evidence="10">Na+/H+ antiporter NhaC-like C-terminal domain-containing protein</fullName>
    </recommendedName>
</protein>
<dbReference type="AlphaFoldDB" id="K7AJG4"/>
<evidence type="ECO:0000256" key="1">
    <source>
        <dbReference type="ARBA" id="ARBA00004651"/>
    </source>
</evidence>
<evidence type="ECO:0000259" key="10">
    <source>
        <dbReference type="Pfam" id="PF03553"/>
    </source>
</evidence>
<keyword evidence="3" id="KW-0050">Antiport</keyword>
<gene>
    <name evidence="11" type="ORF">GPLA_4481</name>
</gene>
<evidence type="ECO:0000256" key="7">
    <source>
        <dbReference type="ARBA" id="ARBA00023136"/>
    </source>
</evidence>
<dbReference type="Pfam" id="PF03553">
    <property type="entry name" value="Na_H_antiporter"/>
    <property type="match status" value="1"/>
</dbReference>
<dbReference type="PANTHER" id="PTHR33451:SF5">
    <property type="entry name" value="NA+_H+ ANTIPORTER"/>
    <property type="match status" value="1"/>
</dbReference>
<dbReference type="EMBL" id="BAER01000133">
    <property type="protein sequence ID" value="GAC35360.1"/>
    <property type="molecule type" value="Genomic_DNA"/>
</dbReference>
<dbReference type="RefSeq" id="WP_007107123.1">
    <property type="nucleotide sequence ID" value="NZ_BAER01000133.1"/>
</dbReference>
<proteinExistence type="inferred from homology"/>
<dbReference type="InterPro" id="IPR052180">
    <property type="entry name" value="NhaC_Na-H+_Antiporter"/>
</dbReference>
<accession>K7AJG4</accession>
<dbReference type="OrthoDB" id="9790605at2"/>
<dbReference type="GO" id="GO:0005886">
    <property type="term" value="C:plasma membrane"/>
    <property type="evidence" value="ECO:0007669"/>
    <property type="project" value="UniProtKB-SubCell"/>
</dbReference>
<evidence type="ECO:0000256" key="3">
    <source>
        <dbReference type="ARBA" id="ARBA00022449"/>
    </source>
</evidence>
<organism evidence="11 12">
    <name type="scientific">Paraglaciecola polaris LMG 21857</name>
    <dbReference type="NCBI Taxonomy" id="1129793"/>
    <lineage>
        <taxon>Bacteria</taxon>
        <taxon>Pseudomonadati</taxon>
        <taxon>Pseudomonadota</taxon>
        <taxon>Gammaproteobacteria</taxon>
        <taxon>Alteromonadales</taxon>
        <taxon>Alteromonadaceae</taxon>
        <taxon>Paraglaciecola</taxon>
    </lineage>
</organism>
<dbReference type="InterPro" id="IPR018461">
    <property type="entry name" value="Na/H_Antiport_NhaC-like_C"/>
</dbReference>
<dbReference type="Proteomes" id="UP000006322">
    <property type="component" value="Unassembled WGS sequence"/>
</dbReference>
<comment type="subcellular location">
    <subcellularLocation>
        <location evidence="1">Cell membrane</location>
        <topology evidence="1">Multi-pass membrane protein</topology>
    </subcellularLocation>
</comment>
<keyword evidence="2" id="KW-0813">Transport</keyword>
<evidence type="ECO:0000256" key="2">
    <source>
        <dbReference type="ARBA" id="ARBA00022448"/>
    </source>
</evidence>
<dbReference type="STRING" id="1129793.GPLA_4481"/>
<keyword evidence="4" id="KW-1003">Cell membrane</keyword>
<keyword evidence="12" id="KW-1185">Reference proteome</keyword>
<feature type="transmembrane region" description="Helical" evidence="9">
    <location>
        <begin position="341"/>
        <end position="364"/>
    </location>
</feature>